<dbReference type="AlphaFoldDB" id="A0AAV5MRT3"/>
<proteinExistence type="predicted"/>
<sequence>MKQHFEKIKAECAQLRQETSLLLQRNLGSQPRLVANKRGSI</sequence>
<keyword evidence="2" id="KW-1185">Reference proteome</keyword>
<reference evidence="1 2" key="1">
    <citation type="journal article" date="2021" name="Commun. Biol.">
        <title>The genome of Shorea leprosula (Dipterocarpaceae) highlights the ecological relevance of drought in aseasonal tropical rainforests.</title>
        <authorList>
            <person name="Ng K.K.S."/>
            <person name="Kobayashi M.J."/>
            <person name="Fawcett J.A."/>
            <person name="Hatakeyama M."/>
            <person name="Paape T."/>
            <person name="Ng C.H."/>
            <person name="Ang C.C."/>
            <person name="Tnah L.H."/>
            <person name="Lee C.T."/>
            <person name="Nishiyama T."/>
            <person name="Sese J."/>
            <person name="O'Brien M.J."/>
            <person name="Copetti D."/>
            <person name="Mohd Noor M.I."/>
            <person name="Ong R.C."/>
            <person name="Putra M."/>
            <person name="Sireger I.Z."/>
            <person name="Indrioko S."/>
            <person name="Kosugi Y."/>
            <person name="Izuno A."/>
            <person name="Isagi Y."/>
            <person name="Lee S.L."/>
            <person name="Shimizu K.K."/>
        </authorList>
    </citation>
    <scope>NUCLEOTIDE SEQUENCE [LARGE SCALE GENOMIC DNA]</scope>
    <source>
        <strain evidence="1">214</strain>
    </source>
</reference>
<comment type="caution">
    <text evidence="1">The sequence shown here is derived from an EMBL/GenBank/DDBJ whole genome shotgun (WGS) entry which is preliminary data.</text>
</comment>
<protein>
    <submittedName>
        <fullName evidence="1">Uncharacterized protein</fullName>
    </submittedName>
</protein>
<organism evidence="1 2">
    <name type="scientific">Rubroshorea leprosula</name>
    <dbReference type="NCBI Taxonomy" id="152421"/>
    <lineage>
        <taxon>Eukaryota</taxon>
        <taxon>Viridiplantae</taxon>
        <taxon>Streptophyta</taxon>
        <taxon>Embryophyta</taxon>
        <taxon>Tracheophyta</taxon>
        <taxon>Spermatophyta</taxon>
        <taxon>Magnoliopsida</taxon>
        <taxon>eudicotyledons</taxon>
        <taxon>Gunneridae</taxon>
        <taxon>Pentapetalae</taxon>
        <taxon>rosids</taxon>
        <taxon>malvids</taxon>
        <taxon>Malvales</taxon>
        <taxon>Dipterocarpaceae</taxon>
        <taxon>Rubroshorea</taxon>
    </lineage>
</organism>
<dbReference type="EMBL" id="BPVZ01000618">
    <property type="protein sequence ID" value="GKV52138.1"/>
    <property type="molecule type" value="Genomic_DNA"/>
</dbReference>
<gene>
    <name evidence="1" type="ORF">SLEP1_g58730</name>
</gene>
<dbReference type="Proteomes" id="UP001054252">
    <property type="component" value="Unassembled WGS sequence"/>
</dbReference>
<evidence type="ECO:0000313" key="1">
    <source>
        <dbReference type="EMBL" id="GKV52138.1"/>
    </source>
</evidence>
<evidence type="ECO:0000313" key="2">
    <source>
        <dbReference type="Proteomes" id="UP001054252"/>
    </source>
</evidence>
<name>A0AAV5MRT3_9ROSI</name>
<accession>A0AAV5MRT3</accession>